<sequence>MFNCKYAPGNISKSVFLFPLTLLVIVVLLPLIRTLSQSSSKIYASNLETKETTTTRRCNLFSGNWSLYSKEPYYSNEACPFITDKQNCFMHGRPDREFLKWRWKPDACELPLFDASKFLKLVKGKSMAFVGDSIGRNQVESLLCLINSVAHLEDVSARYTTKRDNYFRWWFSADYNFTVTILWSPFLVKSMEADLNATSFYRSTKLYLDEADTTWASKIGTFDYVIFSTGQWFFRPLTFYENGQVVGCQRCEKNSTELNFYGYRRAFTTAFRTIRNVKGFKGMAFLVTHSPEHFEYGSWNEGGTCNRTRPFTVEERKMYKNGDTLETLHQIQVEEFAAAAKEGRKRGLRMGLIDITNAMAMRPDGHPNRYGKVVDKNVTINDCVHWCMPGPVDTWNEILLYMMSLEGENGSIV</sequence>
<evidence type="ECO:0000313" key="11">
    <source>
        <dbReference type="Proteomes" id="UP001359559"/>
    </source>
</evidence>
<dbReference type="Pfam" id="PF14416">
    <property type="entry name" value="PMR5N"/>
    <property type="match status" value="1"/>
</dbReference>
<keyword evidence="4" id="KW-0735">Signal-anchor</keyword>
<proteinExistence type="inferred from homology"/>
<comment type="similarity">
    <text evidence="2">Belongs to the PC-esterase family. TBL subfamily.</text>
</comment>
<dbReference type="PANTHER" id="PTHR32285">
    <property type="entry name" value="PROTEIN TRICHOME BIREFRINGENCE-LIKE 9-RELATED"/>
    <property type="match status" value="1"/>
</dbReference>
<dbReference type="GO" id="GO:0016020">
    <property type="term" value="C:membrane"/>
    <property type="evidence" value="ECO:0007669"/>
    <property type="project" value="UniProtKB-SubCell"/>
</dbReference>
<feature type="domain" description="Trichome birefringence-like C-terminal" evidence="8">
    <location>
        <begin position="110"/>
        <end position="401"/>
    </location>
</feature>
<evidence type="ECO:0000256" key="1">
    <source>
        <dbReference type="ARBA" id="ARBA00004167"/>
    </source>
</evidence>
<keyword evidence="5 7" id="KW-1133">Transmembrane helix</keyword>
<name>A0AAN9JPM8_CLITE</name>
<keyword evidence="3 7" id="KW-0812">Transmembrane</keyword>
<dbReference type="AlphaFoldDB" id="A0AAN9JPM8"/>
<feature type="transmembrane region" description="Helical" evidence="7">
    <location>
        <begin position="15"/>
        <end position="32"/>
    </location>
</feature>
<gene>
    <name evidence="10" type="ORF">RJT34_13834</name>
</gene>
<comment type="subcellular location">
    <subcellularLocation>
        <location evidence="1">Membrane</location>
        <topology evidence="1">Single-pass membrane protein</topology>
    </subcellularLocation>
</comment>
<evidence type="ECO:0000256" key="7">
    <source>
        <dbReference type="SAM" id="Phobius"/>
    </source>
</evidence>
<dbReference type="PANTHER" id="PTHR32285:SF250">
    <property type="entry name" value="PMR5_CAS1P GDSL_SGNH-LIKE ACYL-ESTERASE FAMILY PROTEIN"/>
    <property type="match status" value="1"/>
</dbReference>
<dbReference type="InterPro" id="IPR029962">
    <property type="entry name" value="TBL"/>
</dbReference>
<keyword evidence="6 7" id="KW-0472">Membrane</keyword>
<dbReference type="EMBL" id="JAYKXN010000003">
    <property type="protein sequence ID" value="KAK7302937.1"/>
    <property type="molecule type" value="Genomic_DNA"/>
</dbReference>
<evidence type="ECO:0000256" key="3">
    <source>
        <dbReference type="ARBA" id="ARBA00022692"/>
    </source>
</evidence>
<evidence type="ECO:0000256" key="4">
    <source>
        <dbReference type="ARBA" id="ARBA00022968"/>
    </source>
</evidence>
<evidence type="ECO:0000256" key="2">
    <source>
        <dbReference type="ARBA" id="ARBA00007727"/>
    </source>
</evidence>
<reference evidence="10 11" key="1">
    <citation type="submission" date="2024-01" db="EMBL/GenBank/DDBJ databases">
        <title>The genomes of 5 underutilized Papilionoideae crops provide insights into root nodulation and disease resistance.</title>
        <authorList>
            <person name="Yuan L."/>
        </authorList>
    </citation>
    <scope>NUCLEOTIDE SEQUENCE [LARGE SCALE GENOMIC DNA]</scope>
    <source>
        <strain evidence="10">LY-2023</strain>
        <tissue evidence="10">Leaf</tissue>
    </source>
</reference>
<protein>
    <recommendedName>
        <fullName evidence="12">Trichome birefringence-like N-terminal domain-containing protein</fullName>
    </recommendedName>
</protein>
<organism evidence="10 11">
    <name type="scientific">Clitoria ternatea</name>
    <name type="common">Butterfly pea</name>
    <dbReference type="NCBI Taxonomy" id="43366"/>
    <lineage>
        <taxon>Eukaryota</taxon>
        <taxon>Viridiplantae</taxon>
        <taxon>Streptophyta</taxon>
        <taxon>Embryophyta</taxon>
        <taxon>Tracheophyta</taxon>
        <taxon>Spermatophyta</taxon>
        <taxon>Magnoliopsida</taxon>
        <taxon>eudicotyledons</taxon>
        <taxon>Gunneridae</taxon>
        <taxon>Pentapetalae</taxon>
        <taxon>rosids</taxon>
        <taxon>fabids</taxon>
        <taxon>Fabales</taxon>
        <taxon>Fabaceae</taxon>
        <taxon>Papilionoideae</taxon>
        <taxon>50 kb inversion clade</taxon>
        <taxon>NPAAA clade</taxon>
        <taxon>indigoferoid/millettioid clade</taxon>
        <taxon>Phaseoleae</taxon>
        <taxon>Clitoria</taxon>
    </lineage>
</organism>
<comment type="caution">
    <text evidence="10">The sequence shown here is derived from an EMBL/GenBank/DDBJ whole genome shotgun (WGS) entry which is preliminary data.</text>
</comment>
<evidence type="ECO:0000313" key="10">
    <source>
        <dbReference type="EMBL" id="KAK7302937.1"/>
    </source>
</evidence>
<dbReference type="InterPro" id="IPR025846">
    <property type="entry name" value="TBL_N"/>
</dbReference>
<evidence type="ECO:0000256" key="6">
    <source>
        <dbReference type="ARBA" id="ARBA00023136"/>
    </source>
</evidence>
<keyword evidence="11" id="KW-1185">Reference proteome</keyword>
<dbReference type="InterPro" id="IPR026057">
    <property type="entry name" value="TBL_C"/>
</dbReference>
<dbReference type="GO" id="GO:0005794">
    <property type="term" value="C:Golgi apparatus"/>
    <property type="evidence" value="ECO:0007669"/>
    <property type="project" value="TreeGrafter"/>
</dbReference>
<dbReference type="Proteomes" id="UP001359559">
    <property type="component" value="Unassembled WGS sequence"/>
</dbReference>
<evidence type="ECO:0000256" key="5">
    <source>
        <dbReference type="ARBA" id="ARBA00022989"/>
    </source>
</evidence>
<evidence type="ECO:0008006" key="12">
    <source>
        <dbReference type="Google" id="ProtNLM"/>
    </source>
</evidence>
<dbReference type="Pfam" id="PF13839">
    <property type="entry name" value="PC-Esterase"/>
    <property type="match status" value="1"/>
</dbReference>
<dbReference type="GO" id="GO:0016413">
    <property type="term" value="F:O-acetyltransferase activity"/>
    <property type="evidence" value="ECO:0007669"/>
    <property type="project" value="InterPro"/>
</dbReference>
<accession>A0AAN9JPM8</accession>
<evidence type="ECO:0000259" key="8">
    <source>
        <dbReference type="Pfam" id="PF13839"/>
    </source>
</evidence>
<evidence type="ECO:0000259" key="9">
    <source>
        <dbReference type="Pfam" id="PF14416"/>
    </source>
</evidence>
<feature type="domain" description="Trichome birefringence-like N-terminal" evidence="9">
    <location>
        <begin position="57"/>
        <end position="109"/>
    </location>
</feature>